<gene>
    <name evidence="1" type="ORF">NCTC8261_03897</name>
</gene>
<evidence type="ECO:0000313" key="1">
    <source>
        <dbReference type="EMBL" id="SUH37598.1"/>
    </source>
</evidence>
<accession>A0A379WVE8</accession>
<evidence type="ECO:0000313" key="2">
    <source>
        <dbReference type="Proteomes" id="UP000254712"/>
    </source>
</evidence>
<name>A0A379WVE8_SALET</name>
<dbReference type="Proteomes" id="UP000254712">
    <property type="component" value="Unassembled WGS sequence"/>
</dbReference>
<dbReference type="EMBL" id="UGXT01000002">
    <property type="protein sequence ID" value="SUH37598.1"/>
    <property type="molecule type" value="Genomic_DNA"/>
</dbReference>
<protein>
    <submittedName>
        <fullName evidence="1">Uncharacterized protein</fullName>
    </submittedName>
</protein>
<reference evidence="1 2" key="1">
    <citation type="submission" date="2018-06" db="EMBL/GenBank/DDBJ databases">
        <authorList>
            <consortium name="Pathogen Informatics"/>
            <person name="Doyle S."/>
        </authorList>
    </citation>
    <scope>NUCLEOTIDE SEQUENCE [LARGE SCALE GENOMIC DNA]</scope>
    <source>
        <strain evidence="1 2">NCTC8261</strain>
    </source>
</reference>
<dbReference type="AlphaFoldDB" id="A0A379WVE8"/>
<organism evidence="1 2">
    <name type="scientific">Salmonella enterica I</name>
    <dbReference type="NCBI Taxonomy" id="59201"/>
    <lineage>
        <taxon>Bacteria</taxon>
        <taxon>Pseudomonadati</taxon>
        <taxon>Pseudomonadota</taxon>
        <taxon>Gammaproteobacteria</taxon>
        <taxon>Enterobacterales</taxon>
        <taxon>Enterobacteriaceae</taxon>
        <taxon>Salmonella</taxon>
    </lineage>
</organism>
<sequence length="76" mass="8320">MQPLAPASVLLLHGQKKQPQKAEPTPGDVLKLHKNNPSPCANQVLVLLLTRNVVIIAFKHMDVCGIFHASCHVSYL</sequence>
<proteinExistence type="predicted"/>